<reference evidence="1" key="1">
    <citation type="journal article" date="2021" name="Proc. Natl. Acad. Sci. U.S.A.">
        <title>A Catalog of Tens of Thousands of Viruses from Human Metagenomes Reveals Hidden Associations with Chronic Diseases.</title>
        <authorList>
            <person name="Tisza M.J."/>
            <person name="Buck C.B."/>
        </authorList>
    </citation>
    <scope>NUCLEOTIDE SEQUENCE</scope>
    <source>
        <strain evidence="1">CtCIv11</strain>
    </source>
</reference>
<evidence type="ECO:0000313" key="1">
    <source>
        <dbReference type="EMBL" id="DAF45021.1"/>
    </source>
</evidence>
<accession>A0A8S5S1Y2</accession>
<proteinExistence type="predicted"/>
<organism evidence="1">
    <name type="scientific">Siphoviridae sp. ctCIv11</name>
    <dbReference type="NCBI Taxonomy" id="2827806"/>
    <lineage>
        <taxon>Viruses</taxon>
        <taxon>Duplodnaviria</taxon>
        <taxon>Heunggongvirae</taxon>
        <taxon>Uroviricota</taxon>
        <taxon>Caudoviricetes</taxon>
    </lineage>
</organism>
<dbReference type="EMBL" id="BK032513">
    <property type="protein sequence ID" value="DAF45021.1"/>
    <property type="molecule type" value="Genomic_DNA"/>
</dbReference>
<protein>
    <submittedName>
        <fullName evidence="1">Uncharacterized protein</fullName>
    </submittedName>
</protein>
<sequence length="74" mass="9011">MRAYKCDVCGKYCEDCYEIKDDTFDIFLSDFVDRGYHDKKKVEVRDLCSECYVDIKNYIHNKVFNRFKEEEESK</sequence>
<name>A0A8S5S1Y2_9CAUD</name>